<dbReference type="PANTHER" id="PTHR43872">
    <property type="entry name" value="MONOOXYGENASE, PUTATIVE (AFU_ORTHOLOGUE AFUA_8G02570)-RELATED"/>
    <property type="match status" value="1"/>
</dbReference>
<evidence type="ECO:0000313" key="9">
    <source>
        <dbReference type="Proteomes" id="UP000035057"/>
    </source>
</evidence>
<organism evidence="8 9">
    <name type="scientific">Marinobacter nitratireducens</name>
    <dbReference type="NCBI Taxonomy" id="1137280"/>
    <lineage>
        <taxon>Bacteria</taxon>
        <taxon>Pseudomonadati</taxon>
        <taxon>Pseudomonadota</taxon>
        <taxon>Gammaproteobacteria</taxon>
        <taxon>Pseudomonadales</taxon>
        <taxon>Marinobacteraceae</taxon>
        <taxon>Marinobacter</taxon>
    </lineage>
</organism>
<accession>A0A072MZP6</accession>
<gene>
    <name evidence="8" type="ORF">D777_03319</name>
</gene>
<evidence type="ECO:0000256" key="2">
    <source>
        <dbReference type="ARBA" id="ARBA00010139"/>
    </source>
</evidence>
<evidence type="ECO:0000256" key="7">
    <source>
        <dbReference type="ARBA" id="ARBA00023033"/>
    </source>
</evidence>
<dbReference type="EMBL" id="ANIE01000009">
    <property type="protein sequence ID" value="KEF30143.1"/>
    <property type="molecule type" value="Genomic_DNA"/>
</dbReference>
<dbReference type="Gene3D" id="3.50.50.60">
    <property type="entry name" value="FAD/NAD(P)-binding domain"/>
    <property type="match status" value="3"/>
</dbReference>
<dbReference type="InterPro" id="IPR036188">
    <property type="entry name" value="FAD/NAD-bd_sf"/>
</dbReference>
<keyword evidence="6" id="KW-0560">Oxidoreductase</keyword>
<keyword evidence="4" id="KW-0274">FAD</keyword>
<dbReference type="PANTHER" id="PTHR43872:SF1">
    <property type="entry name" value="MONOOXYGENASE, PUTATIVE (AFU_ORTHOLOGUE AFUA_8G02570)-RELATED"/>
    <property type="match status" value="1"/>
</dbReference>
<sequence>MTAQHFDLIIIGAGLSGIGSACRIAEKYPNKSMAILERREAMGGTWDLFRYPGIRSDSDMASFGYNFKPWYSDQVLAKGGDIRNYVAETAREFGIQDKVHYGLKITSADWSGDDQRWTVTAIHEKSGELRHFTCNFMLNCAGYYNFDQGYRPDFEGQENFRGEIVHPQFWPENLEYAGKKVVVIGSGATAITVVPAMAEKAASVTMLQRSPSYIMAMPDTDRISMVLNTFLPKKTVFKMARKRNILFQRGLYLACEKWPNAMRKVMLGHMRRQVGPNVDMRHFTPKYNPWEQRLCAAPDGDFFKSLRSGKSHIVTDQIDHFSENGIVLKSGQELEADIVVTATGLDVQLMGGLQLKLDGKDVDMPKKLIYKGIMMQDVPNYGWIFGYTNAPWTLKCDIGGQYICRLFDLMEKRGARVVRPVDLEGNETGVGMLDGFAPGYIMRAKDRMPRQGREGPWKVTMHYGKDKQMLVEDPVDDGVLQFEQPEAANNSSNRAMKASA</sequence>
<dbReference type="Proteomes" id="UP000035057">
    <property type="component" value="Unassembled WGS sequence"/>
</dbReference>
<evidence type="ECO:0000256" key="6">
    <source>
        <dbReference type="ARBA" id="ARBA00023002"/>
    </source>
</evidence>
<evidence type="ECO:0000256" key="5">
    <source>
        <dbReference type="ARBA" id="ARBA00022857"/>
    </source>
</evidence>
<keyword evidence="5" id="KW-0521">NADP</keyword>
<evidence type="ECO:0000256" key="1">
    <source>
        <dbReference type="ARBA" id="ARBA00001974"/>
    </source>
</evidence>
<dbReference type="InterPro" id="IPR051820">
    <property type="entry name" value="FAD-binding_MO"/>
</dbReference>
<keyword evidence="3" id="KW-0285">Flavoprotein</keyword>
<dbReference type="FunFam" id="3.50.50.60:FF:000228">
    <property type="entry name" value="FAD-containing monooxygenase EthA"/>
    <property type="match status" value="1"/>
</dbReference>
<dbReference type="GO" id="GO:0050660">
    <property type="term" value="F:flavin adenine dinucleotide binding"/>
    <property type="evidence" value="ECO:0007669"/>
    <property type="project" value="InterPro"/>
</dbReference>
<dbReference type="RefSeq" id="WP_036134053.1">
    <property type="nucleotide sequence ID" value="NZ_ANIE01000009.1"/>
</dbReference>
<keyword evidence="9" id="KW-1185">Reference proteome</keyword>
<name>A0A072MZP6_9GAMM</name>
<protein>
    <submittedName>
        <fullName evidence="8">Monooxygenase, flavin-binding family</fullName>
    </submittedName>
</protein>
<comment type="caution">
    <text evidence="8">The sequence shown here is derived from an EMBL/GenBank/DDBJ whole genome shotgun (WGS) entry which is preliminary data.</text>
</comment>
<dbReference type="GO" id="GO:0050661">
    <property type="term" value="F:NADP binding"/>
    <property type="evidence" value="ECO:0007669"/>
    <property type="project" value="InterPro"/>
</dbReference>
<dbReference type="Pfam" id="PF00743">
    <property type="entry name" value="FMO-like"/>
    <property type="match status" value="1"/>
</dbReference>
<reference evidence="8 9" key="1">
    <citation type="submission" date="2012-12" db="EMBL/GenBank/DDBJ databases">
        <title>Genome assembly of Marinobacter sp. AK21.</title>
        <authorList>
            <person name="Khatri I."/>
            <person name="Kumar R."/>
            <person name="Vaidya B."/>
            <person name="Subramanian S."/>
            <person name="Pinnaka A."/>
        </authorList>
    </citation>
    <scope>NUCLEOTIDE SEQUENCE [LARGE SCALE GENOMIC DNA]</scope>
    <source>
        <strain evidence="8 9">AK21</strain>
    </source>
</reference>
<evidence type="ECO:0000313" key="8">
    <source>
        <dbReference type="EMBL" id="KEF30143.1"/>
    </source>
</evidence>
<evidence type="ECO:0000256" key="4">
    <source>
        <dbReference type="ARBA" id="ARBA00022827"/>
    </source>
</evidence>
<dbReference type="PATRIC" id="fig|1137280.3.peg.3135"/>
<keyword evidence="7 8" id="KW-0503">Monooxygenase</keyword>
<comment type="similarity">
    <text evidence="2">Belongs to the FAD-binding monooxygenase family.</text>
</comment>
<dbReference type="PRINTS" id="PR00411">
    <property type="entry name" value="PNDRDTASEI"/>
</dbReference>
<dbReference type="InterPro" id="IPR020946">
    <property type="entry name" value="Flavin_mOase-like"/>
</dbReference>
<proteinExistence type="inferred from homology"/>
<evidence type="ECO:0000256" key="3">
    <source>
        <dbReference type="ARBA" id="ARBA00022630"/>
    </source>
</evidence>
<dbReference type="AlphaFoldDB" id="A0A072MZP6"/>
<dbReference type="SUPFAM" id="SSF51905">
    <property type="entry name" value="FAD/NAD(P)-binding domain"/>
    <property type="match status" value="1"/>
</dbReference>
<comment type="cofactor">
    <cofactor evidence="1">
        <name>FAD</name>
        <dbReference type="ChEBI" id="CHEBI:57692"/>
    </cofactor>
</comment>
<dbReference type="OrthoDB" id="312624at2"/>
<dbReference type="GO" id="GO:0004499">
    <property type="term" value="F:N,N-dimethylaniline monooxygenase activity"/>
    <property type="evidence" value="ECO:0007669"/>
    <property type="project" value="InterPro"/>
</dbReference>
<dbReference type="STRING" id="1137280.D777_03319"/>